<organism evidence="1 2">
    <name type="scientific">Undibacterium squillarum</name>
    <dbReference type="NCBI Taxonomy" id="1131567"/>
    <lineage>
        <taxon>Bacteria</taxon>
        <taxon>Pseudomonadati</taxon>
        <taxon>Pseudomonadota</taxon>
        <taxon>Betaproteobacteria</taxon>
        <taxon>Burkholderiales</taxon>
        <taxon>Oxalobacteraceae</taxon>
        <taxon>Undibacterium</taxon>
    </lineage>
</organism>
<dbReference type="EMBL" id="BMYU01000004">
    <property type="protein sequence ID" value="GGX41506.1"/>
    <property type="molecule type" value="Genomic_DNA"/>
</dbReference>
<evidence type="ECO:0000313" key="2">
    <source>
        <dbReference type="Proteomes" id="UP000653343"/>
    </source>
</evidence>
<name>A0ABQ2XYI3_9BURK</name>
<gene>
    <name evidence="1" type="ORF">GCM10010946_20030</name>
</gene>
<dbReference type="Proteomes" id="UP000653343">
    <property type="component" value="Unassembled WGS sequence"/>
</dbReference>
<keyword evidence="2" id="KW-1185">Reference proteome</keyword>
<reference evidence="2" key="1">
    <citation type="journal article" date="2019" name="Int. J. Syst. Evol. Microbiol.">
        <title>The Global Catalogue of Microorganisms (GCM) 10K type strain sequencing project: providing services to taxonomists for standard genome sequencing and annotation.</title>
        <authorList>
            <consortium name="The Broad Institute Genomics Platform"/>
            <consortium name="The Broad Institute Genome Sequencing Center for Infectious Disease"/>
            <person name="Wu L."/>
            <person name="Ma J."/>
        </authorList>
    </citation>
    <scope>NUCLEOTIDE SEQUENCE [LARGE SCALE GENOMIC DNA]</scope>
    <source>
        <strain evidence="2">KCTC 23917</strain>
    </source>
</reference>
<protein>
    <submittedName>
        <fullName evidence="1">Uncharacterized protein</fullName>
    </submittedName>
</protein>
<proteinExistence type="predicted"/>
<evidence type="ECO:0000313" key="1">
    <source>
        <dbReference type="EMBL" id="GGX41506.1"/>
    </source>
</evidence>
<comment type="caution">
    <text evidence="1">The sequence shown here is derived from an EMBL/GenBank/DDBJ whole genome shotgun (WGS) entry which is preliminary data.</text>
</comment>
<sequence>MPVPDNQKELTELFKALGAEDPESWADSQTTEGINQLHRFLFLRQAWQRVVSENDDAWIDEEIAYYKRFPVQPFAGIGKALKRMEAKGVEREDIVDLVRGMQVRLLADFCYLLDDPSLDEAGVEDLGWALVEANDDCELAGTVIGGLHESVLSTDPTGREMRPRNKA</sequence>
<dbReference type="RefSeq" id="WP_189357042.1">
    <property type="nucleotide sequence ID" value="NZ_BMYU01000004.1"/>
</dbReference>
<accession>A0ABQ2XYI3</accession>